<dbReference type="SUPFAM" id="SSF48452">
    <property type="entry name" value="TPR-like"/>
    <property type="match status" value="1"/>
</dbReference>
<protein>
    <submittedName>
        <fullName evidence="2">Transformation system protein</fullName>
    </submittedName>
</protein>
<dbReference type="InterPro" id="IPR011990">
    <property type="entry name" value="TPR-like_helical_dom_sf"/>
</dbReference>
<dbReference type="Pfam" id="PF12895">
    <property type="entry name" value="ANAPC3"/>
    <property type="match status" value="1"/>
</dbReference>
<reference evidence="2" key="1">
    <citation type="submission" date="2016-10" db="EMBL/GenBank/DDBJ databases">
        <authorList>
            <person name="de Groot N.N."/>
        </authorList>
    </citation>
    <scope>NUCLEOTIDE SEQUENCE</scope>
</reference>
<keyword evidence="1" id="KW-1133">Transmembrane helix</keyword>
<evidence type="ECO:0000256" key="1">
    <source>
        <dbReference type="SAM" id="Phobius"/>
    </source>
</evidence>
<evidence type="ECO:0000313" key="2">
    <source>
        <dbReference type="EMBL" id="SHO81271.1"/>
    </source>
</evidence>
<keyword evidence="1" id="KW-0472">Membrane</keyword>
<dbReference type="Gene3D" id="1.25.40.10">
    <property type="entry name" value="Tetratricopeptide repeat domain"/>
    <property type="match status" value="1"/>
</dbReference>
<keyword evidence="1" id="KW-0812">Transmembrane</keyword>
<accession>A0A1W1EK79</accession>
<feature type="transmembrane region" description="Helical" evidence="1">
    <location>
        <begin position="20"/>
        <end position="38"/>
    </location>
</feature>
<dbReference type="AlphaFoldDB" id="A0A1W1EK79"/>
<sequence length="243" mass="29363">MYEMRDLEKQWLKYKLKQSIPYFILVIYFILIAVYYNYRVVVNSFILEYYNKIVEKYNIDDNKTVKTKIVDDNESKNLVVTIDKNITTELNRTDDIFDINSTIYEENVTNPFFTTIKSEIKKSPQDKLEDEIEKRHKKKYVYIKTTSREYKEVEKRFKNNQDPEDALFLARFYYESKKYKKAEEWAFIANELDDTSEESWLIYAKAKAKRGKILEAVHILDAYLKKYNSIGARKLLEQYRKKL</sequence>
<name>A0A1W1EK79_9ZZZZ</name>
<gene>
    <name evidence="2" type="ORF">MNB_SV-15-837</name>
</gene>
<proteinExistence type="predicted"/>
<dbReference type="EMBL" id="FRYL01000038">
    <property type="protein sequence ID" value="SHO81271.1"/>
    <property type="molecule type" value="Genomic_DNA"/>
</dbReference>
<organism evidence="2">
    <name type="scientific">hydrothermal vent metagenome</name>
    <dbReference type="NCBI Taxonomy" id="652676"/>
    <lineage>
        <taxon>unclassified sequences</taxon>
        <taxon>metagenomes</taxon>
        <taxon>ecological metagenomes</taxon>
    </lineage>
</organism>